<comment type="caution">
    <text evidence="1">The sequence shown here is derived from an EMBL/GenBank/DDBJ whole genome shotgun (WGS) entry which is preliminary data.</text>
</comment>
<accession>A0A1F6X879</accession>
<evidence type="ECO:0000313" key="2">
    <source>
        <dbReference type="Proteomes" id="UP000176814"/>
    </source>
</evidence>
<dbReference type="Proteomes" id="UP000176814">
    <property type="component" value="Unassembled WGS sequence"/>
</dbReference>
<name>A0A1F6X879_9BACT</name>
<protein>
    <submittedName>
        <fullName evidence="1">Uncharacterized protein</fullName>
    </submittedName>
</protein>
<dbReference type="AlphaFoldDB" id="A0A1F6X879"/>
<dbReference type="EMBL" id="MFUW01000013">
    <property type="protein sequence ID" value="OGI90394.1"/>
    <property type="molecule type" value="Genomic_DNA"/>
</dbReference>
<gene>
    <name evidence="1" type="ORF">A2911_00165</name>
</gene>
<proteinExistence type="predicted"/>
<organism evidence="1 2">
    <name type="scientific">Candidatus Nomurabacteria bacterium RIFCSPLOWO2_01_FULL_40_15</name>
    <dbReference type="NCBI Taxonomy" id="1801772"/>
    <lineage>
        <taxon>Bacteria</taxon>
        <taxon>Candidatus Nomuraibacteriota</taxon>
    </lineage>
</organism>
<sequence length="140" mass="16718">MENKTNKIKDPYRIDPERRSKMPQNIDLALFTVSSFCPVCGNNVQDKRYKNGRKCSGPPLFTRRFTNTGVTRECRCGFRFYFTWRTFVNVMKKKLKTESNPRMIRWLEIWITMVENYFGLNEPHQLAKIEALRQRSRKTA</sequence>
<evidence type="ECO:0000313" key="1">
    <source>
        <dbReference type="EMBL" id="OGI90394.1"/>
    </source>
</evidence>
<reference evidence="1 2" key="1">
    <citation type="journal article" date="2016" name="Nat. Commun.">
        <title>Thousands of microbial genomes shed light on interconnected biogeochemical processes in an aquifer system.</title>
        <authorList>
            <person name="Anantharaman K."/>
            <person name="Brown C.T."/>
            <person name="Hug L.A."/>
            <person name="Sharon I."/>
            <person name="Castelle C.J."/>
            <person name="Probst A.J."/>
            <person name="Thomas B.C."/>
            <person name="Singh A."/>
            <person name="Wilkins M.J."/>
            <person name="Karaoz U."/>
            <person name="Brodie E.L."/>
            <person name="Williams K.H."/>
            <person name="Hubbard S.S."/>
            <person name="Banfield J.F."/>
        </authorList>
    </citation>
    <scope>NUCLEOTIDE SEQUENCE [LARGE SCALE GENOMIC DNA]</scope>
</reference>